<name>A0ABV0Y3Y7_9TELE</name>
<comment type="caution">
    <text evidence="1">The sequence shown here is derived from an EMBL/GenBank/DDBJ whole genome shotgun (WGS) entry which is preliminary data.</text>
</comment>
<proteinExistence type="predicted"/>
<gene>
    <name evidence="1" type="ORF">AMECASPLE_023028</name>
</gene>
<dbReference type="EMBL" id="JAHRIP010020902">
    <property type="protein sequence ID" value="MEQ2288489.1"/>
    <property type="molecule type" value="Genomic_DNA"/>
</dbReference>
<accession>A0ABV0Y3Y7</accession>
<protein>
    <submittedName>
        <fullName evidence="1">Uncharacterized protein</fullName>
    </submittedName>
</protein>
<reference evidence="1 2" key="1">
    <citation type="submission" date="2021-06" db="EMBL/GenBank/DDBJ databases">
        <authorList>
            <person name="Palmer J.M."/>
        </authorList>
    </citation>
    <scope>NUCLEOTIDE SEQUENCE [LARGE SCALE GENOMIC DNA]</scope>
    <source>
        <strain evidence="1 2">AS_MEX2019</strain>
        <tissue evidence="1">Muscle</tissue>
    </source>
</reference>
<keyword evidence="2" id="KW-1185">Reference proteome</keyword>
<evidence type="ECO:0000313" key="1">
    <source>
        <dbReference type="EMBL" id="MEQ2288489.1"/>
    </source>
</evidence>
<dbReference type="Proteomes" id="UP001469553">
    <property type="component" value="Unassembled WGS sequence"/>
</dbReference>
<organism evidence="1 2">
    <name type="scientific">Ameca splendens</name>
    <dbReference type="NCBI Taxonomy" id="208324"/>
    <lineage>
        <taxon>Eukaryota</taxon>
        <taxon>Metazoa</taxon>
        <taxon>Chordata</taxon>
        <taxon>Craniata</taxon>
        <taxon>Vertebrata</taxon>
        <taxon>Euteleostomi</taxon>
        <taxon>Actinopterygii</taxon>
        <taxon>Neopterygii</taxon>
        <taxon>Teleostei</taxon>
        <taxon>Neoteleostei</taxon>
        <taxon>Acanthomorphata</taxon>
        <taxon>Ovalentaria</taxon>
        <taxon>Atherinomorphae</taxon>
        <taxon>Cyprinodontiformes</taxon>
        <taxon>Goodeidae</taxon>
        <taxon>Ameca</taxon>
    </lineage>
</organism>
<sequence length="100" mass="11398">MSNMLCSHCPGALSGDNFFSIFSFYKIIRIFGSLSTSRLTNIAPNRGGLVFWARIASTFFFCTSALKEKSNKRTQTVNHRVKLICKKAEKRLAYKKRKLV</sequence>
<evidence type="ECO:0000313" key="2">
    <source>
        <dbReference type="Proteomes" id="UP001469553"/>
    </source>
</evidence>